<dbReference type="InterPro" id="IPR050174">
    <property type="entry name" value="Protocadherin/Cadherin-CA"/>
</dbReference>
<dbReference type="InterPro" id="IPR020894">
    <property type="entry name" value="Cadherin_CS"/>
</dbReference>
<dbReference type="SMART" id="SM00112">
    <property type="entry name" value="CA"/>
    <property type="match status" value="2"/>
</dbReference>
<dbReference type="EMBL" id="JAIPUX010005289">
    <property type="protein sequence ID" value="KAH0618124.1"/>
    <property type="molecule type" value="Genomic_DNA"/>
</dbReference>
<name>A0ABQ7SLD5_PHRPL</name>
<proteinExistence type="predicted"/>
<evidence type="ECO:0000256" key="3">
    <source>
        <dbReference type="ARBA" id="ARBA00022737"/>
    </source>
</evidence>
<feature type="domain" description="Cadherin" evidence="9">
    <location>
        <begin position="19"/>
        <end position="159"/>
    </location>
</feature>
<evidence type="ECO:0000313" key="11">
    <source>
        <dbReference type="Proteomes" id="UP000826234"/>
    </source>
</evidence>
<evidence type="ECO:0000256" key="6">
    <source>
        <dbReference type="ARBA" id="ARBA00023136"/>
    </source>
</evidence>
<keyword evidence="5" id="KW-1133">Transmembrane helix</keyword>
<evidence type="ECO:0000259" key="9">
    <source>
        <dbReference type="PROSITE" id="PS50268"/>
    </source>
</evidence>
<dbReference type="PRINTS" id="PR00205">
    <property type="entry name" value="CADHERIN"/>
</dbReference>
<dbReference type="PROSITE" id="PS50268">
    <property type="entry name" value="CADHERIN_2"/>
    <property type="match status" value="2"/>
</dbReference>
<evidence type="ECO:0000313" key="10">
    <source>
        <dbReference type="EMBL" id="KAH0618124.1"/>
    </source>
</evidence>
<feature type="domain" description="Cadherin" evidence="9">
    <location>
        <begin position="142"/>
        <end position="216"/>
    </location>
</feature>
<keyword evidence="6" id="KW-0472">Membrane</keyword>
<dbReference type="Gene3D" id="2.60.40.60">
    <property type="entry name" value="Cadherins"/>
    <property type="match status" value="2"/>
</dbReference>
<dbReference type="Pfam" id="PF00028">
    <property type="entry name" value="Cadherin"/>
    <property type="match status" value="2"/>
</dbReference>
<reference evidence="10 11" key="1">
    <citation type="journal article" date="2022" name="Gigascience">
        <title>A chromosome-level genome assembly and annotation of the desert horned lizard, Phrynosoma platyrhinos, provides insight into chromosomal rearrangements among reptiles.</title>
        <authorList>
            <person name="Koochekian N."/>
            <person name="Ascanio A."/>
            <person name="Farleigh K."/>
            <person name="Card D.C."/>
            <person name="Schield D.R."/>
            <person name="Castoe T.A."/>
            <person name="Jezkova T."/>
        </authorList>
    </citation>
    <scope>NUCLEOTIDE SEQUENCE [LARGE SCALE GENOMIC DNA]</scope>
    <source>
        <strain evidence="10">NK-2021</strain>
    </source>
</reference>
<dbReference type="Proteomes" id="UP000826234">
    <property type="component" value="Unassembled WGS sequence"/>
</dbReference>
<dbReference type="SUPFAM" id="SSF49313">
    <property type="entry name" value="Cadherin-like"/>
    <property type="match status" value="2"/>
</dbReference>
<evidence type="ECO:0000256" key="2">
    <source>
        <dbReference type="ARBA" id="ARBA00022692"/>
    </source>
</evidence>
<dbReference type="CDD" id="cd11304">
    <property type="entry name" value="Cadherin_repeat"/>
    <property type="match status" value="2"/>
</dbReference>
<comment type="subcellular location">
    <subcellularLocation>
        <location evidence="1">Membrane</location>
        <topology evidence="1">Single-pass membrane protein</topology>
    </subcellularLocation>
</comment>
<sequence>MKVVTIQISDINDNHPAFERSFYDMHLWENNIPGFIIGSVQAVDPGTEQNAQVTYFILPGKVRDVYVSSYISINSETGNLHAIQSIDFEEIKVFSVTIQAMDNGSPSLSTENSTSPSNGLVPRGANAGYLVTKVVVVDRDSGQNSWLSYHLLKATEPGLFMVEAQNGEVNILRPVNKRDAMTQNLIVVVRDNGHPPLSASTSLQMFLVDALSDPYINIRDTSEKVQEEDHTLTMYLIICLANHMLGDLITSPLCSSFLFLCLLPSRFRSKGS</sequence>
<evidence type="ECO:0000256" key="5">
    <source>
        <dbReference type="ARBA" id="ARBA00022989"/>
    </source>
</evidence>
<keyword evidence="11" id="KW-1185">Reference proteome</keyword>
<comment type="caution">
    <text evidence="10">The sequence shown here is derived from an EMBL/GenBank/DDBJ whole genome shotgun (WGS) entry which is preliminary data.</text>
</comment>
<dbReference type="InterPro" id="IPR002126">
    <property type="entry name" value="Cadherin-like_dom"/>
</dbReference>
<organism evidence="10 11">
    <name type="scientific">Phrynosoma platyrhinos</name>
    <name type="common">Desert horned lizard</name>
    <dbReference type="NCBI Taxonomy" id="52577"/>
    <lineage>
        <taxon>Eukaryota</taxon>
        <taxon>Metazoa</taxon>
        <taxon>Chordata</taxon>
        <taxon>Craniata</taxon>
        <taxon>Vertebrata</taxon>
        <taxon>Euteleostomi</taxon>
        <taxon>Lepidosauria</taxon>
        <taxon>Squamata</taxon>
        <taxon>Bifurcata</taxon>
        <taxon>Unidentata</taxon>
        <taxon>Episquamata</taxon>
        <taxon>Toxicofera</taxon>
        <taxon>Iguania</taxon>
        <taxon>Phrynosomatidae</taxon>
        <taxon>Phrynosomatinae</taxon>
        <taxon>Phrynosoma</taxon>
    </lineage>
</organism>
<evidence type="ECO:0000256" key="1">
    <source>
        <dbReference type="ARBA" id="ARBA00004167"/>
    </source>
</evidence>
<dbReference type="InterPro" id="IPR015919">
    <property type="entry name" value="Cadherin-like_sf"/>
</dbReference>
<protein>
    <recommendedName>
        <fullName evidence="9">Cadherin domain-containing protein</fullName>
    </recommendedName>
</protein>
<accession>A0ABQ7SLD5</accession>
<dbReference type="PROSITE" id="PS00232">
    <property type="entry name" value="CADHERIN_1"/>
    <property type="match status" value="1"/>
</dbReference>
<keyword evidence="2" id="KW-0812">Transmembrane</keyword>
<evidence type="ECO:0000256" key="8">
    <source>
        <dbReference type="PROSITE-ProRule" id="PRU00043"/>
    </source>
</evidence>
<keyword evidence="7" id="KW-0325">Glycoprotein</keyword>
<gene>
    <name evidence="10" type="ORF">JD844_017110</name>
</gene>
<dbReference type="PANTHER" id="PTHR24028:SF118">
    <property type="entry name" value="PROTOCADHERIN BETA-1"/>
    <property type="match status" value="1"/>
</dbReference>
<evidence type="ECO:0000256" key="4">
    <source>
        <dbReference type="ARBA" id="ARBA00022837"/>
    </source>
</evidence>
<evidence type="ECO:0000256" key="7">
    <source>
        <dbReference type="ARBA" id="ARBA00023180"/>
    </source>
</evidence>
<dbReference type="PANTHER" id="PTHR24028">
    <property type="entry name" value="CADHERIN-87A"/>
    <property type="match status" value="1"/>
</dbReference>
<keyword evidence="4 8" id="KW-0106">Calcium</keyword>
<keyword evidence="3" id="KW-0677">Repeat</keyword>